<dbReference type="HOGENOM" id="CLU_006329_1_4_1"/>
<dbReference type="GO" id="GO:0003677">
    <property type="term" value="F:DNA binding"/>
    <property type="evidence" value="ECO:0007669"/>
    <property type="project" value="UniProtKB-KW"/>
</dbReference>
<dbReference type="SMART" id="SM00066">
    <property type="entry name" value="GAL4"/>
    <property type="match status" value="1"/>
</dbReference>
<evidence type="ECO:0000256" key="5">
    <source>
        <dbReference type="ARBA" id="ARBA00023242"/>
    </source>
</evidence>
<dbReference type="PROSITE" id="PS50048">
    <property type="entry name" value="ZN2_CY6_FUNGAL_2"/>
    <property type="match status" value="1"/>
</dbReference>
<name>A0A0D2HJK1_9EURO</name>
<feature type="region of interest" description="Disordered" evidence="6">
    <location>
        <begin position="1"/>
        <end position="32"/>
    </location>
</feature>
<keyword evidence="2" id="KW-0805">Transcription regulation</keyword>
<feature type="region of interest" description="Disordered" evidence="6">
    <location>
        <begin position="121"/>
        <end position="160"/>
    </location>
</feature>
<dbReference type="InterPro" id="IPR007219">
    <property type="entry name" value="XnlR_reg_dom"/>
</dbReference>
<proteinExistence type="predicted"/>
<evidence type="ECO:0000313" key="9">
    <source>
        <dbReference type="Proteomes" id="UP000053029"/>
    </source>
</evidence>
<dbReference type="STRING" id="1442368.A0A0D2HJK1"/>
<dbReference type="PANTHER" id="PTHR47425:SF3">
    <property type="entry name" value="ZN(II)2CYS6 TRANSCRIPTION FACTOR (EUROFUNG)"/>
    <property type="match status" value="1"/>
</dbReference>
<dbReference type="CDD" id="cd00067">
    <property type="entry name" value="GAL4"/>
    <property type="match status" value="1"/>
</dbReference>
<evidence type="ECO:0000313" key="8">
    <source>
        <dbReference type="EMBL" id="KIW84649.1"/>
    </source>
</evidence>
<protein>
    <recommendedName>
        <fullName evidence="7">Zn(2)-C6 fungal-type domain-containing protein</fullName>
    </recommendedName>
</protein>
<dbReference type="GO" id="GO:0000981">
    <property type="term" value="F:DNA-binding transcription factor activity, RNA polymerase II-specific"/>
    <property type="evidence" value="ECO:0007669"/>
    <property type="project" value="InterPro"/>
</dbReference>
<dbReference type="PANTHER" id="PTHR47425">
    <property type="entry name" value="FARB-RELATED"/>
    <property type="match status" value="1"/>
</dbReference>
<dbReference type="Pfam" id="PF00172">
    <property type="entry name" value="Zn_clus"/>
    <property type="match status" value="1"/>
</dbReference>
<accession>A0A0D2HJK1</accession>
<dbReference type="CDD" id="cd12148">
    <property type="entry name" value="fungal_TF_MHR"/>
    <property type="match status" value="1"/>
</dbReference>
<feature type="compositionally biased region" description="Low complexity" evidence="6">
    <location>
        <begin position="126"/>
        <end position="144"/>
    </location>
</feature>
<dbReference type="RefSeq" id="XP_013288457.1">
    <property type="nucleotide sequence ID" value="XM_013433003.1"/>
</dbReference>
<evidence type="ECO:0000259" key="7">
    <source>
        <dbReference type="PROSITE" id="PS50048"/>
    </source>
</evidence>
<gene>
    <name evidence="8" type="ORF">Z517_00037</name>
</gene>
<dbReference type="PROSITE" id="PS00463">
    <property type="entry name" value="ZN2_CY6_FUNGAL_1"/>
    <property type="match status" value="1"/>
</dbReference>
<evidence type="ECO:0000256" key="3">
    <source>
        <dbReference type="ARBA" id="ARBA00023125"/>
    </source>
</evidence>
<reference evidence="8 9" key="1">
    <citation type="submission" date="2015-01" db="EMBL/GenBank/DDBJ databases">
        <title>The Genome Sequence of Fonsecaea pedrosoi CBS 271.37.</title>
        <authorList>
            <consortium name="The Broad Institute Genomics Platform"/>
            <person name="Cuomo C."/>
            <person name="de Hoog S."/>
            <person name="Gorbushina A."/>
            <person name="Stielow B."/>
            <person name="Teixiera M."/>
            <person name="Abouelleil A."/>
            <person name="Chapman S.B."/>
            <person name="Priest M."/>
            <person name="Young S.K."/>
            <person name="Wortman J."/>
            <person name="Nusbaum C."/>
            <person name="Birren B."/>
        </authorList>
    </citation>
    <scope>NUCLEOTIDE SEQUENCE [LARGE SCALE GENOMIC DNA]</scope>
    <source>
        <strain evidence="8 9">CBS 271.37</strain>
    </source>
</reference>
<dbReference type="Proteomes" id="UP000053029">
    <property type="component" value="Unassembled WGS sequence"/>
</dbReference>
<dbReference type="EMBL" id="KN846969">
    <property type="protein sequence ID" value="KIW84649.1"/>
    <property type="molecule type" value="Genomic_DNA"/>
</dbReference>
<evidence type="ECO:0000256" key="4">
    <source>
        <dbReference type="ARBA" id="ARBA00023163"/>
    </source>
</evidence>
<keyword evidence="1" id="KW-0479">Metal-binding</keyword>
<dbReference type="SMART" id="SM00906">
    <property type="entry name" value="Fungal_trans"/>
    <property type="match status" value="1"/>
</dbReference>
<keyword evidence="4" id="KW-0804">Transcription</keyword>
<feature type="region of interest" description="Disordered" evidence="6">
    <location>
        <begin position="73"/>
        <end position="97"/>
    </location>
</feature>
<feature type="domain" description="Zn(2)-C6 fungal-type" evidence="7">
    <location>
        <begin position="36"/>
        <end position="68"/>
    </location>
</feature>
<dbReference type="SUPFAM" id="SSF57701">
    <property type="entry name" value="Zn2/Cys6 DNA-binding domain"/>
    <property type="match status" value="1"/>
</dbReference>
<dbReference type="GO" id="GO:0008270">
    <property type="term" value="F:zinc ion binding"/>
    <property type="evidence" value="ECO:0007669"/>
    <property type="project" value="InterPro"/>
</dbReference>
<dbReference type="InterPro" id="IPR052761">
    <property type="entry name" value="Fungal_Detox/Toxin_TFs"/>
</dbReference>
<organism evidence="8 9">
    <name type="scientific">Fonsecaea pedrosoi CBS 271.37</name>
    <dbReference type="NCBI Taxonomy" id="1442368"/>
    <lineage>
        <taxon>Eukaryota</taxon>
        <taxon>Fungi</taxon>
        <taxon>Dikarya</taxon>
        <taxon>Ascomycota</taxon>
        <taxon>Pezizomycotina</taxon>
        <taxon>Eurotiomycetes</taxon>
        <taxon>Chaetothyriomycetidae</taxon>
        <taxon>Chaetothyriales</taxon>
        <taxon>Herpotrichiellaceae</taxon>
        <taxon>Fonsecaea</taxon>
    </lineage>
</organism>
<feature type="compositionally biased region" description="Basic and acidic residues" evidence="6">
    <location>
        <begin position="1"/>
        <end position="21"/>
    </location>
</feature>
<dbReference type="VEuPathDB" id="FungiDB:Z517_00037"/>
<keyword evidence="3" id="KW-0238">DNA-binding</keyword>
<feature type="region of interest" description="Disordered" evidence="6">
    <location>
        <begin position="707"/>
        <end position="742"/>
    </location>
</feature>
<evidence type="ECO:0000256" key="1">
    <source>
        <dbReference type="ARBA" id="ARBA00022723"/>
    </source>
</evidence>
<dbReference type="GeneID" id="25299527"/>
<dbReference type="InterPro" id="IPR001138">
    <property type="entry name" value="Zn2Cys6_DnaBD"/>
</dbReference>
<feature type="compositionally biased region" description="Polar residues" evidence="6">
    <location>
        <begin position="77"/>
        <end position="90"/>
    </location>
</feature>
<evidence type="ECO:0000256" key="2">
    <source>
        <dbReference type="ARBA" id="ARBA00023015"/>
    </source>
</evidence>
<dbReference type="GO" id="GO:0006351">
    <property type="term" value="P:DNA-templated transcription"/>
    <property type="evidence" value="ECO:0007669"/>
    <property type="project" value="InterPro"/>
</dbReference>
<dbReference type="AlphaFoldDB" id="A0A0D2HJK1"/>
<keyword evidence="5" id="KW-0539">Nucleus</keyword>
<dbReference type="InterPro" id="IPR036864">
    <property type="entry name" value="Zn2-C6_fun-type_DNA-bd_sf"/>
</dbReference>
<sequence>MSSPSAEREHQPHEINKRKANEVPPDAGGKRRAARACLSCRSRKVRCDVLRDGPPCTNCRLDNVMCLLRESTRTRVRPSSETVETTTRVNGTDADADADVDADANADFPVALTFEGSRGAQTAIQASSPAGNRANSRRSSTTSPVATSTGPTPLSADHQAQGLPSYIRPLSRLLSPEDLEYLTKKGALTLPDRLLQRELLRKYIQYVYPFMPALELSAFISPIVRGDGNGSVSLLLFQAVMFVSVTFVDLEFLQARGYQSRRSARKIFFERVRLLYDFDCETDRTTILQAVLLMTYWYETPEDEKDTWYWTGIALSQAQVLSMHRNPDYLDVGPAVKRLRKRIWWSCLIRDRLMALGMRRPTRIRTGDFNVPILTLDDFETDPFKDDVLRYLGRLPMTEDTVARKSISMACIELTKLCIHIGNILFTQYSILGNPTSGASEENMTMMVMPRKSTEQINDMIKCDFNLQDWLQNLDPTCRYKKGCPSVEEGKGTLYDESRRVLNFHLAMIHMAYLTATAILHRPWVLRSNASAGADNRMNVLLSGNKVTDAAIGITEIVYDLCRSGQIRYASTTTIPVLVSAILIHLIDIRSCREEARYTSIGRFYQCWQALQHLREMYASADYAVWFLETVIRKANVHIPMFKMDPLPASPRLPPPQSGVSHFPTRLTSNSVDPLGIEPAGQLVTTENLHSTFQNFRGTPTDTANTGVSGSTMLNNNRQGFGTTLPSRTETSSFLDSDLPNTINVDPQGNMWTEYDADADLLQALVQFDADSTIFTSGTGV</sequence>
<dbReference type="Pfam" id="PF04082">
    <property type="entry name" value="Fungal_trans"/>
    <property type="match status" value="1"/>
</dbReference>
<evidence type="ECO:0000256" key="6">
    <source>
        <dbReference type="SAM" id="MobiDB-lite"/>
    </source>
</evidence>
<dbReference type="Gene3D" id="4.10.240.10">
    <property type="entry name" value="Zn(2)-C6 fungal-type DNA-binding domain"/>
    <property type="match status" value="1"/>
</dbReference>
<dbReference type="OrthoDB" id="4451586at2759"/>
<keyword evidence="9" id="KW-1185">Reference proteome</keyword>